<accession>A0ACD5AJ09</accession>
<evidence type="ECO:0000313" key="2">
    <source>
        <dbReference type="Proteomes" id="UP001432251"/>
    </source>
</evidence>
<evidence type="ECO:0000313" key="1">
    <source>
        <dbReference type="EMBL" id="WWQ67208.1"/>
    </source>
</evidence>
<organism evidence="1 2">
    <name type="scientific">Streptomyces citrinus</name>
    <dbReference type="NCBI Taxonomy" id="3118173"/>
    <lineage>
        <taxon>Bacteria</taxon>
        <taxon>Bacillati</taxon>
        <taxon>Actinomycetota</taxon>
        <taxon>Actinomycetes</taxon>
        <taxon>Kitasatosporales</taxon>
        <taxon>Streptomycetaceae</taxon>
        <taxon>Streptomyces</taxon>
    </lineage>
</organism>
<sequence length="402" mass="42540">MSTSTAAEVGTLRLATAGSVDDGKSTLVGRLLHDSKSVLADQLESISRTGTPDLALLTDGLRAEREQGITIDVAYRYFATPRRRFILADTPGHVQYTRNMVTGASTAELTVILVDARDGVVEQTRRHAAIAALLRVPHVVLAVNKMDLVGYEESVFAAITEEFAAYARELGVSAVTAIPISALAGDNVVEPSANMDWYGGPTVLEHLETVPVSAEPSGTPARFPVQYVIRHGESRYYAGQLVSGTLRVGDAVTVHPSGRTTTIVGLDVLGTEAVEAHAGASFTVRLADELDVARGDLIAPADDRAPVVTRDVTAAVCHLADQPLVVGQRVLVRHTTRTVRAVVRSLDGADTLGVNDLGRVVLRTAEPVVVDDYAAIRRTGAFLVVDPVEGTTLTAGMVVLPG</sequence>
<gene>
    <name evidence="1" type="ORF">V2W30_30380</name>
</gene>
<protein>
    <submittedName>
        <fullName evidence="1">GTP-binding protein</fullName>
    </submittedName>
</protein>
<dbReference type="Proteomes" id="UP001432251">
    <property type="component" value="Chromosome"/>
</dbReference>
<keyword evidence="2" id="KW-1185">Reference proteome</keyword>
<name>A0ACD5AJ09_9ACTN</name>
<proteinExistence type="predicted"/>
<dbReference type="EMBL" id="CP146022">
    <property type="protein sequence ID" value="WWQ67208.1"/>
    <property type="molecule type" value="Genomic_DNA"/>
</dbReference>
<reference evidence="1" key="1">
    <citation type="journal article" date="2025" name="Int. J. Syst. Evol. Microbiol.">
        <title>Streptomyces citrinus sp. nov., with yellow diffusible pigment.</title>
        <authorList>
            <person name="He Y."/>
            <person name="Yang E."/>
            <person name="Xu J."/>
            <person name="Sun Y."/>
            <person name="Sun L."/>
        </authorList>
    </citation>
    <scope>NUCLEOTIDE SEQUENCE</scope>
    <source>
        <strain evidence="1">Q6</strain>
    </source>
</reference>